<comment type="caution">
    <text evidence="1">The sequence shown here is derived from an EMBL/GenBank/DDBJ whole genome shotgun (WGS) entry which is preliminary data.</text>
</comment>
<protein>
    <submittedName>
        <fullName evidence="1">DUF1993 domain-containing protein</fullName>
    </submittedName>
</protein>
<reference evidence="1 2" key="2">
    <citation type="submission" date="2018-03" db="EMBL/GenBank/DDBJ databases">
        <title>The ancient ancestry and fast evolution of plastids.</title>
        <authorList>
            <person name="Moore K.R."/>
            <person name="Magnabosco C."/>
            <person name="Momper L."/>
            <person name="Gold D.A."/>
            <person name="Bosak T."/>
            <person name="Fournier G.P."/>
        </authorList>
    </citation>
    <scope>NUCLEOTIDE SEQUENCE [LARGE SCALE GENOMIC DNA]</scope>
    <source>
        <strain evidence="1 2">CCAP 1448/3</strain>
    </source>
</reference>
<evidence type="ECO:0000313" key="1">
    <source>
        <dbReference type="EMBL" id="PSB02322.1"/>
    </source>
</evidence>
<dbReference type="AlphaFoldDB" id="A0A2T1C255"/>
<organism evidence="1 2">
    <name type="scientific">Merismopedia glauca CCAP 1448/3</name>
    <dbReference type="NCBI Taxonomy" id="1296344"/>
    <lineage>
        <taxon>Bacteria</taxon>
        <taxon>Bacillati</taxon>
        <taxon>Cyanobacteriota</taxon>
        <taxon>Cyanophyceae</taxon>
        <taxon>Synechococcales</taxon>
        <taxon>Merismopediaceae</taxon>
        <taxon>Merismopedia</taxon>
    </lineage>
</organism>
<accession>A0A2T1C255</accession>
<dbReference type="Pfam" id="PF09351">
    <property type="entry name" value="DUF1993"/>
    <property type="match status" value="1"/>
</dbReference>
<dbReference type="PANTHER" id="PTHR36922">
    <property type="entry name" value="BLL2446 PROTEIN"/>
    <property type="match status" value="1"/>
</dbReference>
<dbReference type="InterPro" id="IPR034660">
    <property type="entry name" value="DinB/YfiT-like"/>
</dbReference>
<dbReference type="OrthoDB" id="338237at2"/>
<dbReference type="InterPro" id="IPR018531">
    <property type="entry name" value="DUF1993"/>
</dbReference>
<dbReference type="PANTHER" id="PTHR36922:SF1">
    <property type="entry name" value="DUF1993 DOMAIN-CONTAINING PROTEIN"/>
    <property type="match status" value="1"/>
</dbReference>
<dbReference type="Proteomes" id="UP000238762">
    <property type="component" value="Unassembled WGS sequence"/>
</dbReference>
<proteinExistence type="predicted"/>
<reference evidence="1 2" key="1">
    <citation type="submission" date="2018-02" db="EMBL/GenBank/DDBJ databases">
        <authorList>
            <person name="Cohen D.B."/>
            <person name="Kent A.D."/>
        </authorList>
    </citation>
    <scope>NUCLEOTIDE SEQUENCE [LARGE SCALE GENOMIC DNA]</scope>
    <source>
        <strain evidence="1 2">CCAP 1448/3</strain>
    </source>
</reference>
<dbReference type="SUPFAM" id="SSF109854">
    <property type="entry name" value="DinB/YfiT-like putative metalloenzymes"/>
    <property type="match status" value="1"/>
</dbReference>
<sequence>MENQKIVALQNIFNSRLDTLSHLLEIAESHFADDVESLLQRRIAPDMFPFSTQVAFVCNQPRNFALWCLGQSANNLNPDVASLAETRGHISSTKELLASIKVADSKLSELHRLDLGQGLYAELSGLSYVDDFLMPNFYFHITTAYNILRMAGAPIGKRDFMMHLVPSLKHQSNA</sequence>
<dbReference type="RefSeq" id="WP_106289255.1">
    <property type="nucleotide sequence ID" value="NZ_CAWNTC010000079.1"/>
</dbReference>
<dbReference type="Gene3D" id="1.20.120.450">
    <property type="entry name" value="dinb family like domain"/>
    <property type="match status" value="1"/>
</dbReference>
<name>A0A2T1C255_9CYAN</name>
<keyword evidence="2" id="KW-1185">Reference proteome</keyword>
<gene>
    <name evidence="1" type="ORF">C7B64_13765</name>
</gene>
<evidence type="ECO:0000313" key="2">
    <source>
        <dbReference type="Proteomes" id="UP000238762"/>
    </source>
</evidence>
<dbReference type="EMBL" id="PVWJ01000065">
    <property type="protein sequence ID" value="PSB02322.1"/>
    <property type="molecule type" value="Genomic_DNA"/>
</dbReference>